<protein>
    <submittedName>
        <fullName evidence="2">Uncharacterized protein</fullName>
    </submittedName>
</protein>
<dbReference type="EMBL" id="JASAOK010000016">
    <property type="protein sequence ID" value="KAK6222988.1"/>
    <property type="molecule type" value="Genomic_DNA"/>
</dbReference>
<evidence type="ECO:0000313" key="2">
    <source>
        <dbReference type="EMBL" id="KAK6222988.1"/>
    </source>
</evidence>
<feature type="compositionally biased region" description="Polar residues" evidence="1">
    <location>
        <begin position="18"/>
        <end position="33"/>
    </location>
</feature>
<gene>
    <name evidence="2" type="ORF">QIS74_03833</name>
</gene>
<name>A0AAV9TKL9_9PEZI</name>
<comment type="caution">
    <text evidence="2">The sequence shown here is derived from an EMBL/GenBank/DDBJ whole genome shotgun (WGS) entry which is preliminary data.</text>
</comment>
<feature type="compositionally biased region" description="Basic and acidic residues" evidence="1">
    <location>
        <begin position="37"/>
        <end position="47"/>
    </location>
</feature>
<evidence type="ECO:0000256" key="1">
    <source>
        <dbReference type="SAM" id="MobiDB-lite"/>
    </source>
</evidence>
<keyword evidence="3" id="KW-1185">Reference proteome</keyword>
<reference evidence="2 3" key="1">
    <citation type="submission" date="2023-04" db="EMBL/GenBank/DDBJ databases">
        <title>Colletotrichum tabacum stain YC1 causing leaf anthracnose on Nicotiana tabacum(L.) cv.</title>
        <authorList>
            <person name="Ji Z."/>
            <person name="Wang M."/>
            <person name="Zhang J."/>
            <person name="Wang N."/>
            <person name="Zhou Z."/>
        </authorList>
    </citation>
    <scope>NUCLEOTIDE SEQUENCE [LARGE SCALE GENOMIC DNA]</scope>
    <source>
        <strain evidence="2 3">YC1</strain>
    </source>
</reference>
<organism evidence="2 3">
    <name type="scientific">Colletotrichum tabaci</name>
    <dbReference type="NCBI Taxonomy" id="1209068"/>
    <lineage>
        <taxon>Eukaryota</taxon>
        <taxon>Fungi</taxon>
        <taxon>Dikarya</taxon>
        <taxon>Ascomycota</taxon>
        <taxon>Pezizomycotina</taxon>
        <taxon>Sordariomycetes</taxon>
        <taxon>Hypocreomycetidae</taxon>
        <taxon>Glomerellales</taxon>
        <taxon>Glomerellaceae</taxon>
        <taxon>Colletotrichum</taxon>
        <taxon>Colletotrichum destructivum species complex</taxon>
    </lineage>
</organism>
<dbReference type="Proteomes" id="UP001327957">
    <property type="component" value="Unassembled WGS sequence"/>
</dbReference>
<sequence>MLDTSYPRRPIIVGGSLQGTSPSATTTALSDSLGTAKGEHDKAQRAAEDLRDTFEALSREVEPLQAPEMDRPEPDPKAILALASLGIELARVEKRAALLARAAVVEAQDAGLLSPDAARARFRELNQRYLSAGADIWKHQKKKMRVDPESARLLEPRGNYVSECLLALYKN</sequence>
<dbReference type="AlphaFoldDB" id="A0AAV9TKL9"/>
<proteinExistence type="predicted"/>
<feature type="region of interest" description="Disordered" evidence="1">
    <location>
        <begin position="1"/>
        <end position="47"/>
    </location>
</feature>
<evidence type="ECO:0000313" key="3">
    <source>
        <dbReference type="Proteomes" id="UP001327957"/>
    </source>
</evidence>
<accession>A0AAV9TKL9</accession>